<sequence>MQQQQQQQSLHDLDAPRLSQLSQDHFSQLSQADTQEAHKIRRQTRAQIRRIAETLETNRAEYVENPKLLNEHLDHLDHLQKNVLTTSESALDSRVLLTSTQIVHERIMSLKLGRAMFNMTEFVTKVLNHAADRPGESLAEIGNHFAPFMARAPALEVMMGPMDVVVKKREVVKRAAREVAAKQIAKTRNITEHTQQASGSDSAQTRRFVRQTHQILMRLRNQDTENGGVVPLFEFILHPRSYAQTVENMFFVSFLIKDGIAVVRYEDQGDIVLWGESQEEVKQKIDEANKNGTGERRSQWIPSITLDEWRELVDLYGLRGQEPKYIPNRDYSGIQDYAENE</sequence>
<evidence type="ECO:0000313" key="10">
    <source>
        <dbReference type="Proteomes" id="UP000193411"/>
    </source>
</evidence>
<comment type="subcellular location">
    <subcellularLocation>
        <location evidence="1 7">Nucleus</location>
    </subcellularLocation>
</comment>
<dbReference type="Pfam" id="PF08743">
    <property type="entry name" value="Nse4_C"/>
    <property type="match status" value="1"/>
</dbReference>
<protein>
    <recommendedName>
        <fullName evidence="7">Non-structural maintenance of chromosomes element 4</fullName>
    </recommendedName>
</protein>
<evidence type="ECO:0000256" key="4">
    <source>
        <dbReference type="ARBA" id="ARBA00023172"/>
    </source>
</evidence>
<evidence type="ECO:0000256" key="5">
    <source>
        <dbReference type="ARBA" id="ARBA00023204"/>
    </source>
</evidence>
<evidence type="ECO:0000256" key="6">
    <source>
        <dbReference type="ARBA" id="ARBA00023242"/>
    </source>
</evidence>
<evidence type="ECO:0000256" key="2">
    <source>
        <dbReference type="ARBA" id="ARBA00008997"/>
    </source>
</evidence>
<dbReference type="GO" id="GO:0030915">
    <property type="term" value="C:Smc5-Smc6 complex"/>
    <property type="evidence" value="ECO:0007669"/>
    <property type="project" value="UniProtKB-UniRule"/>
</dbReference>
<keyword evidence="4 7" id="KW-0233">DNA recombination</keyword>
<dbReference type="Proteomes" id="UP000193411">
    <property type="component" value="Unassembled WGS sequence"/>
</dbReference>
<keyword evidence="3 7" id="KW-0227">DNA damage</keyword>
<accession>A0A1Y2I1T3</accession>
<reference evidence="9 10" key="1">
    <citation type="submission" date="2016-07" db="EMBL/GenBank/DDBJ databases">
        <title>Pervasive Adenine N6-methylation of Active Genes in Fungi.</title>
        <authorList>
            <consortium name="DOE Joint Genome Institute"/>
            <person name="Mondo S.J."/>
            <person name="Dannebaum R.O."/>
            <person name="Kuo R.C."/>
            <person name="Labutti K."/>
            <person name="Haridas S."/>
            <person name="Kuo A."/>
            <person name="Salamov A."/>
            <person name="Ahrendt S.R."/>
            <person name="Lipzen A."/>
            <person name="Sullivan W."/>
            <person name="Andreopoulos W.B."/>
            <person name="Clum A."/>
            <person name="Lindquist E."/>
            <person name="Daum C."/>
            <person name="Ramamoorthy G.K."/>
            <person name="Gryganskyi A."/>
            <person name="Culley D."/>
            <person name="Magnuson J.K."/>
            <person name="James T.Y."/>
            <person name="O'Malley M.A."/>
            <person name="Stajich J.E."/>
            <person name="Spatafora J.W."/>
            <person name="Visel A."/>
            <person name="Grigoriev I.V."/>
        </authorList>
    </citation>
    <scope>NUCLEOTIDE SEQUENCE [LARGE SCALE GENOMIC DNA]</scope>
    <source>
        <strain evidence="9 10">PL171</strain>
    </source>
</reference>
<evidence type="ECO:0000256" key="7">
    <source>
        <dbReference type="RuleBase" id="RU365071"/>
    </source>
</evidence>
<evidence type="ECO:0000256" key="1">
    <source>
        <dbReference type="ARBA" id="ARBA00004123"/>
    </source>
</evidence>
<dbReference type="PANTHER" id="PTHR16140">
    <property type="entry name" value="NON-STRUCTURAL MAINTENANCE OF CHROMOSOMES ELEMENT 4"/>
    <property type="match status" value="1"/>
</dbReference>
<dbReference type="InterPro" id="IPR014854">
    <property type="entry name" value="Nse4_C"/>
</dbReference>
<comment type="similarity">
    <text evidence="2 7">Belongs to the NSE4 family.</text>
</comment>
<evidence type="ECO:0000256" key="3">
    <source>
        <dbReference type="ARBA" id="ARBA00022763"/>
    </source>
</evidence>
<dbReference type="OrthoDB" id="361242at2759"/>
<evidence type="ECO:0000259" key="8">
    <source>
        <dbReference type="Pfam" id="PF08743"/>
    </source>
</evidence>
<proteinExistence type="inferred from homology"/>
<dbReference type="GO" id="GO:0005634">
    <property type="term" value="C:nucleus"/>
    <property type="evidence" value="ECO:0007669"/>
    <property type="project" value="UniProtKB-SubCell"/>
</dbReference>
<dbReference type="InterPro" id="IPR027786">
    <property type="entry name" value="Nse4/EID"/>
</dbReference>
<dbReference type="GO" id="GO:0006281">
    <property type="term" value="P:DNA repair"/>
    <property type="evidence" value="ECO:0007669"/>
    <property type="project" value="UniProtKB-UniRule"/>
</dbReference>
<comment type="caution">
    <text evidence="9">The sequence shown here is derived from an EMBL/GenBank/DDBJ whole genome shotgun (WGS) entry which is preliminary data.</text>
</comment>
<gene>
    <name evidence="9" type="ORF">BCR44DRAFT_1481869</name>
</gene>
<comment type="subunit">
    <text evidence="7">Component of the SMC5-SMC6 complex.</text>
</comment>
<dbReference type="AlphaFoldDB" id="A0A1Y2I1T3"/>
<dbReference type="STRING" id="765915.A0A1Y2I1T3"/>
<dbReference type="EMBL" id="MCFL01000002">
    <property type="protein sequence ID" value="ORZ40820.1"/>
    <property type="molecule type" value="Genomic_DNA"/>
</dbReference>
<evidence type="ECO:0000313" key="9">
    <source>
        <dbReference type="EMBL" id="ORZ40820.1"/>
    </source>
</evidence>
<keyword evidence="5 7" id="KW-0234">DNA repair</keyword>
<keyword evidence="10" id="KW-1185">Reference proteome</keyword>
<feature type="domain" description="Non-structural maintenance of chromosome element 4 C-terminal" evidence="8">
    <location>
        <begin position="230"/>
        <end position="318"/>
    </location>
</feature>
<organism evidence="9 10">
    <name type="scientific">Catenaria anguillulae PL171</name>
    <dbReference type="NCBI Taxonomy" id="765915"/>
    <lineage>
        <taxon>Eukaryota</taxon>
        <taxon>Fungi</taxon>
        <taxon>Fungi incertae sedis</taxon>
        <taxon>Blastocladiomycota</taxon>
        <taxon>Blastocladiomycetes</taxon>
        <taxon>Blastocladiales</taxon>
        <taxon>Catenariaceae</taxon>
        <taxon>Catenaria</taxon>
    </lineage>
</organism>
<name>A0A1Y2I1T3_9FUNG</name>
<dbReference type="PANTHER" id="PTHR16140:SF0">
    <property type="entry name" value="NON-STRUCTURAL MAINTENANCE OF CHROMOSOMES ELEMENT 4"/>
    <property type="match status" value="1"/>
</dbReference>
<comment type="function">
    <text evidence="7">Component of the SMC5-SMC6 complex, that promotes sister chromatid alignment after DNA damage and facilitates double-stranded DNA breaks (DSBs) repair via homologous recombination between sister chromatids.</text>
</comment>
<dbReference type="GO" id="GO:0006310">
    <property type="term" value="P:DNA recombination"/>
    <property type="evidence" value="ECO:0007669"/>
    <property type="project" value="UniProtKB-UniRule"/>
</dbReference>
<keyword evidence="6 7" id="KW-0539">Nucleus</keyword>